<sequence>MKITINLIIILQLDPKYRTIKGCIIHIELQITIRIRNLNRNCFKIADIIQRVADIIWWNIQIFILKLHDLLTSIEQG</sequence>
<evidence type="ECO:0000313" key="2">
    <source>
        <dbReference type="Proteomes" id="UP000683925"/>
    </source>
</evidence>
<keyword evidence="2" id="KW-1185">Reference proteome</keyword>
<organism evidence="1 2">
    <name type="scientific">Paramecium octaurelia</name>
    <dbReference type="NCBI Taxonomy" id="43137"/>
    <lineage>
        <taxon>Eukaryota</taxon>
        <taxon>Sar</taxon>
        <taxon>Alveolata</taxon>
        <taxon>Ciliophora</taxon>
        <taxon>Intramacronucleata</taxon>
        <taxon>Oligohymenophorea</taxon>
        <taxon>Peniculida</taxon>
        <taxon>Parameciidae</taxon>
        <taxon>Paramecium</taxon>
    </lineage>
</organism>
<protein>
    <submittedName>
        <fullName evidence="1">Uncharacterized protein</fullName>
    </submittedName>
</protein>
<evidence type="ECO:0000313" key="1">
    <source>
        <dbReference type="EMBL" id="CAD8179574.1"/>
    </source>
</evidence>
<dbReference type="AlphaFoldDB" id="A0A8S1VQ17"/>
<comment type="caution">
    <text evidence="1">The sequence shown here is derived from an EMBL/GenBank/DDBJ whole genome shotgun (WGS) entry which is preliminary data.</text>
</comment>
<name>A0A8S1VQ17_PAROT</name>
<dbReference type="EMBL" id="CAJJDP010000072">
    <property type="protein sequence ID" value="CAD8179574.1"/>
    <property type="molecule type" value="Genomic_DNA"/>
</dbReference>
<gene>
    <name evidence="1" type="ORF">POCTA_138.1.T0730085</name>
</gene>
<accession>A0A8S1VQ17</accession>
<proteinExistence type="predicted"/>
<reference evidence="1" key="1">
    <citation type="submission" date="2021-01" db="EMBL/GenBank/DDBJ databases">
        <authorList>
            <consortium name="Genoscope - CEA"/>
            <person name="William W."/>
        </authorList>
    </citation>
    <scope>NUCLEOTIDE SEQUENCE</scope>
</reference>
<dbReference type="Proteomes" id="UP000683925">
    <property type="component" value="Unassembled WGS sequence"/>
</dbReference>